<dbReference type="SUPFAM" id="SSF55729">
    <property type="entry name" value="Acyl-CoA N-acyltransferases (Nat)"/>
    <property type="match status" value="1"/>
</dbReference>
<sequence>MYEKDLGNGLLLRWVKPQDVEKIAKGMVDVFSPPDKRFEAIGGWFLRYAYGMGGFMKSSDAVVIIDTKKEGEPVVGFTCYWQETQVYEGIPFIAGKHNQLIFYTSVIPTARPEFVGVLPDPEYRGQRLQQHIMDALHARANDENHLVQVINGINWYYRQFGYEYALEFGERSKVWLSAVPALKEGEQEFIKYRRATLDDIDTIQEIDLAQVDSSAVYIPLSKEWLASQINDHHQKSENPEHVVLRDVLMLEDAQDNIVGYVVVSNLNAAMTETESLGVYNMGLKRGIDTKTALFSTMRQLIQFAKSTYEQERVSNVKSLAWYMSQWHPVAEAIPPTMRNLAQLRHEALAYYVRVPDLTKFLQHILPALNRRLEQSLTHNNYTGVVRISQYTPRYPGVELKFEKGVIVEVTQYIKKDQARDPSVAFFPPHTFLQVLFGKRSIEELMSFLPDVFMELDVKEVLDVIFPKKKSVLAHLM</sequence>
<dbReference type="Proteomes" id="UP000612746">
    <property type="component" value="Unassembled WGS sequence"/>
</dbReference>
<organism evidence="1 2">
    <name type="scientific">Umbelopsis vinacea</name>
    <dbReference type="NCBI Taxonomy" id="44442"/>
    <lineage>
        <taxon>Eukaryota</taxon>
        <taxon>Fungi</taxon>
        <taxon>Fungi incertae sedis</taxon>
        <taxon>Mucoromycota</taxon>
        <taxon>Mucoromycotina</taxon>
        <taxon>Umbelopsidomycetes</taxon>
        <taxon>Umbelopsidales</taxon>
        <taxon>Umbelopsidaceae</taxon>
        <taxon>Umbelopsis</taxon>
    </lineage>
</organism>
<reference evidence="1" key="1">
    <citation type="submission" date="2020-12" db="EMBL/GenBank/DDBJ databases">
        <title>Metabolic potential, ecology and presence of endohyphal bacteria is reflected in genomic diversity of Mucoromycotina.</title>
        <authorList>
            <person name="Muszewska A."/>
            <person name="Okrasinska A."/>
            <person name="Steczkiewicz K."/>
            <person name="Drgas O."/>
            <person name="Orlowska M."/>
            <person name="Perlinska-Lenart U."/>
            <person name="Aleksandrzak-Piekarczyk T."/>
            <person name="Szatraj K."/>
            <person name="Zielenkiewicz U."/>
            <person name="Pilsyk S."/>
            <person name="Malc E."/>
            <person name="Mieczkowski P."/>
            <person name="Kruszewska J.S."/>
            <person name="Biernat P."/>
            <person name="Pawlowska J."/>
        </authorList>
    </citation>
    <scope>NUCLEOTIDE SEQUENCE</scope>
    <source>
        <strain evidence="1">WA0000051536</strain>
    </source>
</reference>
<evidence type="ECO:0000313" key="2">
    <source>
        <dbReference type="Proteomes" id="UP000612746"/>
    </source>
</evidence>
<comment type="caution">
    <text evidence="1">The sequence shown here is derived from an EMBL/GenBank/DDBJ whole genome shotgun (WGS) entry which is preliminary data.</text>
</comment>
<accession>A0A8H7Q1E0</accession>
<dbReference type="AlphaFoldDB" id="A0A8H7Q1E0"/>
<name>A0A8H7Q1E0_9FUNG</name>
<protein>
    <submittedName>
        <fullName evidence="1">Uncharacterized protein</fullName>
    </submittedName>
</protein>
<evidence type="ECO:0000313" key="1">
    <source>
        <dbReference type="EMBL" id="KAG2184128.1"/>
    </source>
</evidence>
<dbReference type="Gene3D" id="3.40.630.30">
    <property type="match status" value="1"/>
</dbReference>
<proteinExistence type="predicted"/>
<dbReference type="EMBL" id="JAEPRA010000006">
    <property type="protein sequence ID" value="KAG2184128.1"/>
    <property type="molecule type" value="Genomic_DNA"/>
</dbReference>
<dbReference type="InterPro" id="IPR016181">
    <property type="entry name" value="Acyl_CoA_acyltransferase"/>
</dbReference>
<dbReference type="OrthoDB" id="2321175at2759"/>
<gene>
    <name evidence="1" type="ORF">INT44_009143</name>
</gene>
<keyword evidence="2" id="KW-1185">Reference proteome</keyword>